<feature type="compositionally biased region" description="Gly residues" evidence="5">
    <location>
        <begin position="38"/>
        <end position="64"/>
    </location>
</feature>
<keyword evidence="8" id="KW-1185">Reference proteome</keyword>
<feature type="compositionally biased region" description="Basic and acidic residues" evidence="5">
    <location>
        <begin position="341"/>
        <end position="384"/>
    </location>
</feature>
<feature type="compositionally biased region" description="Basic and acidic residues" evidence="5">
    <location>
        <begin position="398"/>
        <end position="445"/>
    </location>
</feature>
<dbReference type="GO" id="GO:0005634">
    <property type="term" value="C:nucleus"/>
    <property type="evidence" value="ECO:0007669"/>
    <property type="project" value="TreeGrafter"/>
</dbReference>
<evidence type="ECO:0000256" key="1">
    <source>
        <dbReference type="ARBA" id="ARBA00022723"/>
    </source>
</evidence>
<organism evidence="7 8">
    <name type="scientific">Aspergillus cristatus</name>
    <name type="common">Chinese Fuzhuan brick tea-fermentation fungus</name>
    <name type="synonym">Eurotium cristatum</name>
    <dbReference type="NCBI Taxonomy" id="573508"/>
    <lineage>
        <taxon>Eukaryota</taxon>
        <taxon>Fungi</taxon>
        <taxon>Dikarya</taxon>
        <taxon>Ascomycota</taxon>
        <taxon>Pezizomycotina</taxon>
        <taxon>Eurotiomycetes</taxon>
        <taxon>Eurotiomycetidae</taxon>
        <taxon>Eurotiales</taxon>
        <taxon>Aspergillaceae</taxon>
        <taxon>Aspergillus</taxon>
        <taxon>Aspergillus subgen. Aspergillus</taxon>
    </lineage>
</organism>
<dbReference type="GO" id="GO:0003723">
    <property type="term" value="F:RNA binding"/>
    <property type="evidence" value="ECO:0007669"/>
    <property type="project" value="InterPro"/>
</dbReference>
<protein>
    <recommendedName>
        <fullName evidence="6">C3H1-type domain-containing protein</fullName>
    </recommendedName>
</protein>
<feature type="region of interest" description="Disordered" evidence="5">
    <location>
        <begin position="182"/>
        <end position="321"/>
    </location>
</feature>
<evidence type="ECO:0000256" key="4">
    <source>
        <dbReference type="PROSITE-ProRule" id="PRU00723"/>
    </source>
</evidence>
<gene>
    <name evidence="7" type="ORF">SI65_04830</name>
</gene>
<dbReference type="InterPro" id="IPR039136">
    <property type="entry name" value="NUFIP1-like"/>
</dbReference>
<comment type="caution">
    <text evidence="7">The sequence shown here is derived from an EMBL/GenBank/DDBJ whole genome shotgun (WGS) entry which is preliminary data.</text>
</comment>
<keyword evidence="3 4" id="KW-0862">Zinc</keyword>
<feature type="compositionally biased region" description="Polar residues" evidence="5">
    <location>
        <begin position="25"/>
        <end position="35"/>
    </location>
</feature>
<dbReference type="GO" id="GO:0000492">
    <property type="term" value="P:box C/D snoRNP assembly"/>
    <property type="evidence" value="ECO:0007669"/>
    <property type="project" value="TreeGrafter"/>
</dbReference>
<evidence type="ECO:0000313" key="7">
    <source>
        <dbReference type="EMBL" id="ODM19844.1"/>
    </source>
</evidence>
<feature type="compositionally biased region" description="Low complexity" evidence="5">
    <location>
        <begin position="66"/>
        <end position="79"/>
    </location>
</feature>
<evidence type="ECO:0000259" key="6">
    <source>
        <dbReference type="PROSITE" id="PS50103"/>
    </source>
</evidence>
<name>A0A1E3BFW5_ASPCR</name>
<evidence type="ECO:0000256" key="2">
    <source>
        <dbReference type="ARBA" id="ARBA00022771"/>
    </source>
</evidence>
<evidence type="ECO:0000256" key="3">
    <source>
        <dbReference type="ARBA" id="ARBA00022833"/>
    </source>
</evidence>
<dbReference type="SMART" id="SM00356">
    <property type="entry name" value="ZnF_C3H1"/>
    <property type="match status" value="1"/>
</dbReference>
<dbReference type="PANTHER" id="PTHR13309:SF0">
    <property type="entry name" value="FMR1-INTERACTING PROTEIN NUFIP1"/>
    <property type="match status" value="1"/>
</dbReference>
<feature type="compositionally biased region" description="Acidic residues" evidence="5">
    <location>
        <begin position="494"/>
        <end position="507"/>
    </location>
</feature>
<feature type="compositionally biased region" description="Acidic residues" evidence="5">
    <location>
        <begin position="282"/>
        <end position="292"/>
    </location>
</feature>
<keyword evidence="2 4" id="KW-0863">Zinc-finger</keyword>
<feature type="compositionally biased region" description="Low complexity" evidence="5">
    <location>
        <begin position="199"/>
        <end position="209"/>
    </location>
</feature>
<dbReference type="Proteomes" id="UP000094569">
    <property type="component" value="Unassembled WGS sequence"/>
</dbReference>
<reference evidence="7 8" key="1">
    <citation type="journal article" date="2016" name="BMC Genomics">
        <title>Comparative genomic and transcriptomic analyses of the Fuzhuan brick tea-fermentation fungus Aspergillus cristatus.</title>
        <authorList>
            <person name="Ge Y."/>
            <person name="Wang Y."/>
            <person name="Liu Y."/>
            <person name="Tan Y."/>
            <person name="Ren X."/>
            <person name="Zhang X."/>
            <person name="Hyde K.D."/>
            <person name="Liu Y."/>
            <person name="Liu Z."/>
        </authorList>
    </citation>
    <scope>NUCLEOTIDE SEQUENCE [LARGE SCALE GENOMIC DNA]</scope>
    <source>
        <strain evidence="7 8">GZAAS20.1005</strain>
    </source>
</reference>
<feature type="compositionally biased region" description="Pro residues" evidence="5">
    <location>
        <begin position="8"/>
        <end position="17"/>
    </location>
</feature>
<feature type="region of interest" description="Disordered" evidence="5">
    <location>
        <begin position="614"/>
        <end position="635"/>
    </location>
</feature>
<feature type="region of interest" description="Disordered" evidence="5">
    <location>
        <begin position="334"/>
        <end position="538"/>
    </location>
</feature>
<dbReference type="Pfam" id="PF10453">
    <property type="entry name" value="NUFIP1"/>
    <property type="match status" value="1"/>
</dbReference>
<dbReference type="InterPro" id="IPR000571">
    <property type="entry name" value="Znf_CCCH"/>
</dbReference>
<dbReference type="Pfam" id="PF00642">
    <property type="entry name" value="zf-CCCH"/>
    <property type="match status" value="1"/>
</dbReference>
<sequence length="680" mass="73341">MSPQGFSFPPPPPPPPRQQQSQQQHNHAPQYGQSYRGQRGGRGAGGNPRGRGRGQGNRGGGRGGHYAAPSPAYSANAAPPSVGYAAMNYAGFPTQPLSTTPTPAIAAPQYGSSYTPTSTAFTSPQTFSQPTAAQVSPYQHQTTSYDAYNQAMGQMAQAYAAMPYQHASPGMPWGYGQTAPTGTFPGAHQGNAWGPQPFNNNAYGNNMSNGDKPIKHHNKRDHSSAFGKPQSTAPRVPAPPPVPSFGNPLPSKPPPPSDATRKPKKKRKHNQLGLTPKTEDHESSEEEDDVDEESKLASGSGGAANAPLRFTYRGRTATLKTPEEIAAWIAERKKRFPTQARAEEKKKAMEEAKKAREEAMKQKREARKQETTKRPQKDTRERQQQRAPGDPVDAVAKATEKADKLRRKLEREQKRVAKAEADAERARLKVEELRKESTGLSKDGDVSQEAQPSATPAGHVSGEPAKPVDDKEAAEVTDTTDDSDWTSSSGSDESSSDSDSDEDEYVDSDGSAPEEMTSRREGPEKVPPPPRTNVKKRVCRHFARNGRCLRGDDCNFLHELPERKAKTKPAAPQQKEKGRKGLLQMLLDRQEEDDNHRIMEAIMALGENGLLDEPTVPENHGQPPNPVNGNATTVSDKDNAATAATAGIEPGIQTPGNQEEIIAGPTPTADGDLASAVAIS</sequence>
<accession>A0A1E3BFW5</accession>
<dbReference type="GO" id="GO:0008270">
    <property type="term" value="F:zinc ion binding"/>
    <property type="evidence" value="ECO:0007669"/>
    <property type="project" value="UniProtKB-KW"/>
</dbReference>
<feature type="domain" description="C3H1-type" evidence="6">
    <location>
        <begin position="533"/>
        <end position="561"/>
    </location>
</feature>
<dbReference type="PANTHER" id="PTHR13309">
    <property type="entry name" value="NUCLEAR FRAGILE X MENTAL RETARDATION PROTEIN INTERACTING PROTEIN 1"/>
    <property type="match status" value="1"/>
</dbReference>
<dbReference type="EMBL" id="JXNT01000004">
    <property type="protein sequence ID" value="ODM19844.1"/>
    <property type="molecule type" value="Genomic_DNA"/>
</dbReference>
<dbReference type="InterPro" id="IPR036855">
    <property type="entry name" value="Znf_CCCH_sf"/>
</dbReference>
<feature type="region of interest" description="Disordered" evidence="5">
    <location>
        <begin position="647"/>
        <end position="680"/>
    </location>
</feature>
<feature type="zinc finger region" description="C3H1-type" evidence="4">
    <location>
        <begin position="533"/>
        <end position="561"/>
    </location>
</feature>
<dbReference type="SUPFAM" id="SSF90229">
    <property type="entry name" value="CCCH zinc finger"/>
    <property type="match status" value="1"/>
</dbReference>
<dbReference type="Gene3D" id="4.10.1000.10">
    <property type="entry name" value="Zinc finger, CCCH-type"/>
    <property type="match status" value="1"/>
</dbReference>
<dbReference type="InterPro" id="IPR019496">
    <property type="entry name" value="NUFIP1_cons_dom"/>
</dbReference>
<evidence type="ECO:0000256" key="5">
    <source>
        <dbReference type="SAM" id="MobiDB-lite"/>
    </source>
</evidence>
<dbReference type="OrthoDB" id="273070at2759"/>
<evidence type="ECO:0000313" key="8">
    <source>
        <dbReference type="Proteomes" id="UP000094569"/>
    </source>
</evidence>
<dbReference type="PROSITE" id="PS50103">
    <property type="entry name" value="ZF_C3H1"/>
    <property type="match status" value="1"/>
</dbReference>
<feature type="region of interest" description="Disordered" evidence="5">
    <location>
        <begin position="1"/>
        <end position="79"/>
    </location>
</feature>
<dbReference type="AlphaFoldDB" id="A0A1E3BFW5"/>
<proteinExistence type="predicted"/>
<dbReference type="VEuPathDB" id="FungiDB:SI65_04830"/>
<keyword evidence="1 4" id="KW-0479">Metal-binding</keyword>